<reference evidence="1" key="2">
    <citation type="submission" date="2025-08" db="UniProtKB">
        <authorList>
            <consortium name="Ensembl"/>
        </authorList>
    </citation>
    <scope>IDENTIFICATION</scope>
    <source>
        <strain evidence="1">Brown Norway</strain>
    </source>
</reference>
<reference evidence="1" key="3">
    <citation type="submission" date="2025-09" db="UniProtKB">
        <authorList>
            <consortium name="Ensembl"/>
        </authorList>
    </citation>
    <scope>IDENTIFICATION</scope>
    <source>
        <strain evidence="1">Brown Norway</strain>
    </source>
</reference>
<evidence type="ECO:0000313" key="3">
    <source>
        <dbReference type="RGD" id="1564616"/>
    </source>
</evidence>
<dbReference type="AlphaFoldDB" id="A0A0G2K6W3"/>
<protein>
    <submittedName>
        <fullName evidence="1">Sosondowah ankyrin repeat domain family member A</fullName>
    </submittedName>
</protein>
<evidence type="ECO:0000313" key="1">
    <source>
        <dbReference type="Ensembl" id="ENSRNOP00000073965.2"/>
    </source>
</evidence>
<dbReference type="STRING" id="10116.ENSRNOP00000073965"/>
<dbReference type="Bgee" id="ENSRNOG00000060061">
    <property type="expression patterns" value="Expressed in jejunum and 11 other cell types or tissues"/>
</dbReference>
<dbReference type="GeneTree" id="ENSGT01140000285549"/>
<reference evidence="1" key="1">
    <citation type="submission" date="2024-01" db="EMBL/GenBank/DDBJ databases">
        <title>GRCr8: a new rat reference genome assembly contstructed from accurate long reads and long range scaffolding.</title>
        <authorList>
            <person name="Doris P.A."/>
            <person name="Kalbfleisch T."/>
            <person name="Li K."/>
            <person name="Howe K."/>
            <person name="Wood J."/>
        </authorList>
    </citation>
    <scope>NUCLEOTIDE SEQUENCE [LARGE SCALE GENOMIC DNA]</scope>
    <source>
        <strain evidence="1">Brown Norway</strain>
    </source>
</reference>
<sequence length="152" mass="17132">MPLRGARFTGDSCHWRCGGNGKAEPLCTAPTPAPELKAQCRSSAPLAVARWVCSLGRLQCMGEAWIFITFSTIHHKIKAIFYVSMSLHYVYCTNTSPTSDAFHTEKNKKQNRTHKIHKNNSLCGIECMILEAHRGLRKQFSHDKILFKELGI</sequence>
<dbReference type="CTD" id="134548"/>
<dbReference type="AGR" id="RGD:1564616"/>
<dbReference type="Ensembl" id="ENSRNOT00000089495.3">
    <property type="protein sequence ID" value="ENSRNOP00000073965.2"/>
    <property type="gene ID" value="ENSRNOG00000060061.3"/>
</dbReference>
<keyword evidence="2" id="KW-1185">Reference proteome</keyword>
<dbReference type="RGD" id="1564616">
    <property type="gene designation" value="Sowaha"/>
</dbReference>
<dbReference type="InParanoid" id="A0A0G2K6W3"/>
<gene>
    <name evidence="1 3" type="primary">Sowaha</name>
</gene>
<organism evidence="1 2">
    <name type="scientific">Rattus norvegicus</name>
    <name type="common">Rat</name>
    <dbReference type="NCBI Taxonomy" id="10116"/>
    <lineage>
        <taxon>Eukaryota</taxon>
        <taxon>Metazoa</taxon>
        <taxon>Chordata</taxon>
        <taxon>Craniata</taxon>
        <taxon>Vertebrata</taxon>
        <taxon>Euteleostomi</taxon>
        <taxon>Mammalia</taxon>
        <taxon>Eutheria</taxon>
        <taxon>Euarchontoglires</taxon>
        <taxon>Glires</taxon>
        <taxon>Rodentia</taxon>
        <taxon>Myomorpha</taxon>
        <taxon>Muroidea</taxon>
        <taxon>Muridae</taxon>
        <taxon>Murinae</taxon>
        <taxon>Rattus</taxon>
    </lineage>
</organism>
<dbReference type="SMR" id="A0A0G2K6W3"/>
<evidence type="ECO:0000313" key="2">
    <source>
        <dbReference type="Proteomes" id="UP000002494"/>
    </source>
</evidence>
<dbReference type="KEGG" id="rno:497903"/>
<dbReference type="Proteomes" id="UP000002494">
    <property type="component" value="Chromosome 10"/>
</dbReference>
<accession>A0A0G2K6W3</accession>
<dbReference type="FunCoup" id="A0A0G2K6W3">
    <property type="interactions" value="472"/>
</dbReference>
<name>A0A0G2K6W3_RAT</name>
<dbReference type="OMA" id="PPKPCML"/>
<proteinExistence type="predicted"/>
<dbReference type="GlyGen" id="A0A0G2K6W3">
    <property type="glycosylation" value="1 site"/>
</dbReference>